<dbReference type="RefSeq" id="WP_114310077.1">
    <property type="nucleotide sequence ID" value="NZ_QPJO01000003.1"/>
</dbReference>
<dbReference type="GO" id="GO:0004476">
    <property type="term" value="F:mannose-6-phosphate isomerase activity"/>
    <property type="evidence" value="ECO:0007669"/>
    <property type="project" value="InterPro"/>
</dbReference>
<dbReference type="Pfam" id="PF20511">
    <property type="entry name" value="PMI_typeI_cat"/>
    <property type="match status" value="1"/>
</dbReference>
<feature type="domain" description="Phosphomannose isomerase type I catalytic" evidence="5">
    <location>
        <begin position="70"/>
        <end position="130"/>
    </location>
</feature>
<dbReference type="EMBL" id="QPJO01000003">
    <property type="protein sequence ID" value="RCW91576.1"/>
    <property type="molecule type" value="Genomic_DNA"/>
</dbReference>
<dbReference type="InterPro" id="IPR051804">
    <property type="entry name" value="Carb_Metab_Reg_Kinase/Isom"/>
</dbReference>
<name>A0A368ZF93_9FLAO</name>
<feature type="binding site" evidence="3">
    <location>
        <position position="202"/>
    </location>
    <ligand>
        <name>Zn(2+)</name>
        <dbReference type="ChEBI" id="CHEBI:29105"/>
    </ligand>
</feature>
<evidence type="ECO:0000256" key="4">
    <source>
        <dbReference type="PIRSR" id="PIRSR036894-2"/>
    </source>
</evidence>
<dbReference type="InterPro" id="IPR014710">
    <property type="entry name" value="RmlC-like_jellyroll"/>
</dbReference>
<evidence type="ECO:0000259" key="5">
    <source>
        <dbReference type="Pfam" id="PF20511"/>
    </source>
</evidence>
<dbReference type="Gene3D" id="2.60.120.10">
    <property type="entry name" value="Jelly Rolls"/>
    <property type="match status" value="2"/>
</dbReference>
<feature type="binding site" evidence="3">
    <location>
        <position position="119"/>
    </location>
    <ligand>
        <name>Zn(2+)</name>
        <dbReference type="ChEBI" id="CHEBI:29105"/>
    </ligand>
</feature>
<keyword evidence="1 3" id="KW-0479">Metal-binding</keyword>
<reference evidence="6 7" key="1">
    <citation type="submission" date="2018-07" db="EMBL/GenBank/DDBJ databases">
        <title>Genomic Encyclopedia of Type Strains, Phase III (KMG-III): the genomes of soil and plant-associated and newly described type strains.</title>
        <authorList>
            <person name="Whitman W."/>
        </authorList>
    </citation>
    <scope>NUCLEOTIDE SEQUENCE [LARGE SCALE GENOMIC DNA]</scope>
    <source>
        <strain evidence="6 7">CECT 7958</strain>
    </source>
</reference>
<dbReference type="CDD" id="cd07010">
    <property type="entry name" value="cupin_PMI_type_I_N_bac"/>
    <property type="match status" value="1"/>
</dbReference>
<proteinExistence type="predicted"/>
<keyword evidence="7" id="KW-1185">Reference proteome</keyword>
<keyword evidence="6" id="KW-0413">Isomerase</keyword>
<dbReference type="PANTHER" id="PTHR42742:SF3">
    <property type="entry name" value="FRUCTOKINASE"/>
    <property type="match status" value="1"/>
</dbReference>
<evidence type="ECO:0000256" key="2">
    <source>
        <dbReference type="ARBA" id="ARBA00022833"/>
    </source>
</evidence>
<keyword evidence="2 3" id="KW-0862">Zinc</keyword>
<dbReference type="SUPFAM" id="SSF51182">
    <property type="entry name" value="RmlC-like cupins"/>
    <property type="match status" value="1"/>
</dbReference>
<sequence length="364" mass="41028">MSKDLQKYAHIPLKQKSNRVWRTYEGGALIDRWKNHSPETDGQMPEQWIMSTVTARGNGRPENEGLSLIETPEGTFSLKELIKANKELYLGEGLAKKYGTTGVLIKMLDSMERLTVQVHPDKAYAKTVFNSEFGKTESWYVLNTREINGKKSVVYMGFKKHVTKALWQTHFENQDIEGMLDCLHKIEVQPGDAFMIYGGVPHAIGAGCFLMEVQEPTDYTMRVEKTTPAGLKIGPELIHQGVGEAKMLECFHYDTFTMEEALNEWKIEPEVLEQTEAYTLKTLFNIKHTNCFGLSELLLNGEHTIKGNACFYVAVIYSGAGQMICNGKTYSYTQGDEIFISAAISELTFKSDTASKILLCYPPN</sequence>
<feature type="active site" evidence="4">
    <location>
        <position position="222"/>
    </location>
</feature>
<evidence type="ECO:0000256" key="3">
    <source>
        <dbReference type="PIRSR" id="PIRSR036894-1"/>
    </source>
</evidence>
<feature type="binding site" evidence="3">
    <location>
        <position position="137"/>
    </location>
    <ligand>
        <name>Zn(2+)</name>
        <dbReference type="ChEBI" id="CHEBI:29105"/>
    </ligand>
</feature>
<comment type="caution">
    <text evidence="6">The sequence shown here is derived from an EMBL/GenBank/DDBJ whole genome shotgun (WGS) entry which is preliminary data.</text>
</comment>
<dbReference type="InterPro" id="IPR046457">
    <property type="entry name" value="PMI_typeI_cat"/>
</dbReference>
<dbReference type="Proteomes" id="UP000253436">
    <property type="component" value="Unassembled WGS sequence"/>
</dbReference>
<dbReference type="InterPro" id="IPR011051">
    <property type="entry name" value="RmlC_Cupin_sf"/>
</dbReference>
<dbReference type="InterPro" id="IPR014628">
    <property type="entry name" value="Man6P_isomerase_Firm_short"/>
</dbReference>
<dbReference type="GO" id="GO:0005975">
    <property type="term" value="P:carbohydrate metabolic process"/>
    <property type="evidence" value="ECO:0007669"/>
    <property type="project" value="InterPro"/>
</dbReference>
<gene>
    <name evidence="6" type="ORF">DFQ08_103406</name>
</gene>
<evidence type="ECO:0000256" key="1">
    <source>
        <dbReference type="ARBA" id="ARBA00022723"/>
    </source>
</evidence>
<comment type="cofactor">
    <cofactor evidence="3">
        <name>Zn(2+)</name>
        <dbReference type="ChEBI" id="CHEBI:29105"/>
    </cofactor>
    <text evidence="3">Binds 1 zinc ion per subunit.</text>
</comment>
<dbReference type="PANTHER" id="PTHR42742">
    <property type="entry name" value="TRANSCRIPTIONAL REPRESSOR MPRA"/>
    <property type="match status" value="1"/>
</dbReference>
<evidence type="ECO:0000313" key="7">
    <source>
        <dbReference type="Proteomes" id="UP000253436"/>
    </source>
</evidence>
<dbReference type="OrthoDB" id="9808275at2"/>
<accession>A0A368ZF93</accession>
<evidence type="ECO:0000313" key="6">
    <source>
        <dbReference type="EMBL" id="RCW91576.1"/>
    </source>
</evidence>
<protein>
    <submittedName>
        <fullName evidence="6">Mannose-6-phosphate isomerase</fullName>
    </submittedName>
</protein>
<organism evidence="6 7">
    <name type="scientific">Winogradskyella arenosi</name>
    <dbReference type="NCBI Taxonomy" id="533325"/>
    <lineage>
        <taxon>Bacteria</taxon>
        <taxon>Pseudomonadati</taxon>
        <taxon>Bacteroidota</taxon>
        <taxon>Flavobacteriia</taxon>
        <taxon>Flavobacteriales</taxon>
        <taxon>Flavobacteriaceae</taxon>
        <taxon>Winogradskyella</taxon>
    </lineage>
</organism>
<dbReference type="GO" id="GO:0008270">
    <property type="term" value="F:zinc ion binding"/>
    <property type="evidence" value="ECO:0007669"/>
    <property type="project" value="InterPro"/>
</dbReference>
<dbReference type="AlphaFoldDB" id="A0A368ZF93"/>
<dbReference type="PIRSF" id="PIRSF036894">
    <property type="entry name" value="PMI_Firm_short"/>
    <property type="match status" value="1"/>
</dbReference>